<evidence type="ECO:0000256" key="2">
    <source>
        <dbReference type="ARBA" id="ARBA00022827"/>
    </source>
</evidence>
<dbReference type="InterPro" id="IPR016169">
    <property type="entry name" value="FAD-bd_PCMH_sub2"/>
</dbReference>
<dbReference type="Pfam" id="PF03450">
    <property type="entry name" value="CO_deh_flav_C"/>
    <property type="match status" value="1"/>
</dbReference>
<dbReference type="InterPro" id="IPR036683">
    <property type="entry name" value="CO_DH_flav_C_dom_sf"/>
</dbReference>
<evidence type="ECO:0000313" key="5">
    <source>
        <dbReference type="EMBL" id="SAL73696.1"/>
    </source>
</evidence>
<evidence type="ECO:0000256" key="3">
    <source>
        <dbReference type="ARBA" id="ARBA00023002"/>
    </source>
</evidence>
<dbReference type="GO" id="GO:0016491">
    <property type="term" value="F:oxidoreductase activity"/>
    <property type="evidence" value="ECO:0007669"/>
    <property type="project" value="UniProtKB-KW"/>
</dbReference>
<dbReference type="SUPFAM" id="SSF56176">
    <property type="entry name" value="FAD-binding/transporter-associated domain-like"/>
    <property type="match status" value="1"/>
</dbReference>
<dbReference type="RefSeq" id="WP_062093045.1">
    <property type="nucleotide sequence ID" value="NZ_FCOK02000139.1"/>
</dbReference>
<dbReference type="SUPFAM" id="SSF55447">
    <property type="entry name" value="CO dehydrogenase flavoprotein C-terminal domain-like"/>
    <property type="match status" value="1"/>
</dbReference>
<accession>A0A158JXW0</accession>
<sequence length="291" mass="31440">MKAPEFDYVRARSVEEVFALLDEYGDEARILAGGQTLLATINMRLSEPQILVDIGGLSALKHVSVVGDALRIGTMVTHAEIEDSAVVRKHAPLLSEVAPFVAHRAIRNLGTLGGSIAFADPAAEWPCILVAMRGVVIAQGLEGQRRIPADEFFIDLYTTALRPGEIIVALDIPLRGPKSIYAFDELTRRHGDYAIVGAVVTGDASEEGFLKDARIVFLGTGNKPDRAYAVEQQLKTTPLTRAAAATFARALDIIPGGDLYNSAETKLHLARVTLERLLAKLAQKLEVPEHG</sequence>
<protein>
    <submittedName>
        <fullName evidence="5">FAD-binding molybdopterin dehydrogenase</fullName>
    </submittedName>
</protein>
<evidence type="ECO:0000259" key="4">
    <source>
        <dbReference type="PROSITE" id="PS51387"/>
    </source>
</evidence>
<gene>
    <name evidence="5" type="ORF">AWB69_09057</name>
</gene>
<dbReference type="SMART" id="SM01092">
    <property type="entry name" value="CO_deh_flav_C"/>
    <property type="match status" value="1"/>
</dbReference>
<dbReference type="InterPro" id="IPR016166">
    <property type="entry name" value="FAD-bd_PCMH"/>
</dbReference>
<evidence type="ECO:0000256" key="1">
    <source>
        <dbReference type="ARBA" id="ARBA00022630"/>
    </source>
</evidence>
<dbReference type="PANTHER" id="PTHR42659:SF2">
    <property type="entry name" value="XANTHINE DEHYDROGENASE SUBUNIT C-RELATED"/>
    <property type="match status" value="1"/>
</dbReference>
<keyword evidence="1" id="KW-0285">Flavoprotein</keyword>
<keyword evidence="3" id="KW-0560">Oxidoreductase</keyword>
<feature type="domain" description="FAD-binding PCMH-type" evidence="4">
    <location>
        <begin position="1"/>
        <end position="177"/>
    </location>
</feature>
<reference evidence="5 6" key="1">
    <citation type="submission" date="2016-01" db="EMBL/GenBank/DDBJ databases">
        <authorList>
            <person name="Oliw E.H."/>
        </authorList>
    </citation>
    <scope>NUCLEOTIDE SEQUENCE [LARGE SCALE GENOMIC DNA]</scope>
    <source>
        <strain evidence="5">LMG 27134</strain>
    </source>
</reference>
<proteinExistence type="predicted"/>
<dbReference type="InterPro" id="IPR002346">
    <property type="entry name" value="Mopterin_DH_FAD-bd"/>
</dbReference>
<dbReference type="OrthoDB" id="9793944at2"/>
<dbReference type="Pfam" id="PF00941">
    <property type="entry name" value="FAD_binding_5"/>
    <property type="match status" value="1"/>
</dbReference>
<dbReference type="GO" id="GO:0071949">
    <property type="term" value="F:FAD binding"/>
    <property type="evidence" value="ECO:0007669"/>
    <property type="project" value="InterPro"/>
</dbReference>
<keyword evidence="2" id="KW-0274">FAD</keyword>
<dbReference type="Gene3D" id="3.30.390.50">
    <property type="entry name" value="CO dehydrogenase flavoprotein, C-terminal domain"/>
    <property type="match status" value="1"/>
</dbReference>
<name>A0A158JXW0_9BURK</name>
<organism evidence="5 6">
    <name type="scientific">Caballeronia udeis</name>
    <dbReference type="NCBI Taxonomy" id="1232866"/>
    <lineage>
        <taxon>Bacteria</taxon>
        <taxon>Pseudomonadati</taxon>
        <taxon>Pseudomonadota</taxon>
        <taxon>Betaproteobacteria</taxon>
        <taxon>Burkholderiales</taxon>
        <taxon>Burkholderiaceae</taxon>
        <taxon>Caballeronia</taxon>
    </lineage>
</organism>
<dbReference type="InterPro" id="IPR051312">
    <property type="entry name" value="Diverse_Substr_Oxidored"/>
</dbReference>
<dbReference type="InterPro" id="IPR005107">
    <property type="entry name" value="CO_DH_flav_C"/>
</dbReference>
<dbReference type="PANTHER" id="PTHR42659">
    <property type="entry name" value="XANTHINE DEHYDROGENASE SUBUNIT C-RELATED"/>
    <property type="match status" value="1"/>
</dbReference>
<evidence type="ECO:0000313" key="6">
    <source>
        <dbReference type="Proteomes" id="UP000054683"/>
    </source>
</evidence>
<dbReference type="AlphaFoldDB" id="A0A158JXW0"/>
<dbReference type="InterPro" id="IPR036318">
    <property type="entry name" value="FAD-bd_PCMH-like_sf"/>
</dbReference>
<dbReference type="EMBL" id="FCOK02000139">
    <property type="protein sequence ID" value="SAL73696.1"/>
    <property type="molecule type" value="Genomic_DNA"/>
</dbReference>
<dbReference type="Gene3D" id="3.30.465.10">
    <property type="match status" value="1"/>
</dbReference>
<dbReference type="Gene3D" id="3.30.43.10">
    <property type="entry name" value="Uridine Diphospho-n-acetylenolpyruvylglucosamine Reductase, domain 2"/>
    <property type="match status" value="1"/>
</dbReference>
<dbReference type="Proteomes" id="UP000054683">
    <property type="component" value="Unassembled WGS sequence"/>
</dbReference>
<dbReference type="PROSITE" id="PS51387">
    <property type="entry name" value="FAD_PCMH"/>
    <property type="match status" value="1"/>
</dbReference>
<dbReference type="InterPro" id="IPR016167">
    <property type="entry name" value="FAD-bd_PCMH_sub1"/>
</dbReference>